<evidence type="ECO:0000256" key="3">
    <source>
        <dbReference type="ARBA" id="ARBA00022837"/>
    </source>
</evidence>
<dbReference type="InterPro" id="IPR001343">
    <property type="entry name" value="Hemolysn_Ca-bd"/>
</dbReference>
<dbReference type="PROSITE" id="PS00330">
    <property type="entry name" value="HEMOLYSIN_CALCIUM"/>
    <property type="match status" value="11"/>
</dbReference>
<organism evidence="4 5">
    <name type="scientific">Pseudohalioglobus sediminis</name>
    <dbReference type="NCBI Taxonomy" id="2606449"/>
    <lineage>
        <taxon>Bacteria</taxon>
        <taxon>Pseudomonadati</taxon>
        <taxon>Pseudomonadota</taxon>
        <taxon>Gammaproteobacteria</taxon>
        <taxon>Cellvibrionales</taxon>
        <taxon>Halieaceae</taxon>
        <taxon>Pseudohalioglobus</taxon>
    </lineage>
</organism>
<name>A0A5B0WUB7_9GAMM</name>
<dbReference type="PRINTS" id="PR00313">
    <property type="entry name" value="CABNDNGRPT"/>
</dbReference>
<dbReference type="PANTHER" id="PTHR38340">
    <property type="entry name" value="S-LAYER PROTEIN"/>
    <property type="match status" value="1"/>
</dbReference>
<dbReference type="SUPFAM" id="SSF51120">
    <property type="entry name" value="beta-Roll"/>
    <property type="match status" value="9"/>
</dbReference>
<accession>A0A5B0WUB7</accession>
<dbReference type="PANTHER" id="PTHR38340:SF1">
    <property type="entry name" value="S-LAYER PROTEIN"/>
    <property type="match status" value="1"/>
</dbReference>
<evidence type="ECO:0000313" key="5">
    <source>
        <dbReference type="Proteomes" id="UP000323708"/>
    </source>
</evidence>
<dbReference type="InterPro" id="IPR050557">
    <property type="entry name" value="RTX_toxin/Mannuronan_C5-epim"/>
</dbReference>
<keyword evidence="3" id="KW-0106">Calcium</keyword>
<dbReference type="EMBL" id="VTUX01000007">
    <property type="protein sequence ID" value="KAA1189459.1"/>
    <property type="molecule type" value="Genomic_DNA"/>
</dbReference>
<proteinExistence type="predicted"/>
<dbReference type="GO" id="GO:0005509">
    <property type="term" value="F:calcium ion binding"/>
    <property type="evidence" value="ECO:0007669"/>
    <property type="project" value="InterPro"/>
</dbReference>
<reference evidence="4 5" key="1">
    <citation type="submission" date="2019-09" db="EMBL/GenBank/DDBJ databases">
        <authorList>
            <person name="Chen X.-Y."/>
        </authorList>
    </citation>
    <scope>NUCLEOTIDE SEQUENCE [LARGE SCALE GENOMIC DNA]</scope>
    <source>
        <strain evidence="4 5">NY5</strain>
    </source>
</reference>
<dbReference type="Pfam" id="PF00353">
    <property type="entry name" value="HemolysinCabind"/>
    <property type="match status" value="14"/>
</dbReference>
<comment type="subcellular location">
    <subcellularLocation>
        <location evidence="1">Secreted</location>
    </subcellularLocation>
</comment>
<dbReference type="Gene3D" id="2.160.20.160">
    <property type="match status" value="1"/>
</dbReference>
<dbReference type="Gene3D" id="2.150.10.10">
    <property type="entry name" value="Serralysin-like metalloprotease, C-terminal"/>
    <property type="match status" value="9"/>
</dbReference>
<dbReference type="InterPro" id="IPR011049">
    <property type="entry name" value="Serralysin-like_metalloprot_C"/>
</dbReference>
<protein>
    <submittedName>
        <fullName evidence="4">Calcium-binding protein</fullName>
    </submittedName>
</protein>
<dbReference type="SUPFAM" id="SSF53474">
    <property type="entry name" value="alpha/beta-Hydrolases"/>
    <property type="match status" value="1"/>
</dbReference>
<dbReference type="InterPro" id="IPR029058">
    <property type="entry name" value="AB_hydrolase_fold"/>
</dbReference>
<dbReference type="Proteomes" id="UP000323708">
    <property type="component" value="Unassembled WGS sequence"/>
</dbReference>
<evidence type="ECO:0000256" key="1">
    <source>
        <dbReference type="ARBA" id="ARBA00004613"/>
    </source>
</evidence>
<dbReference type="GO" id="GO:0005576">
    <property type="term" value="C:extracellular region"/>
    <property type="evidence" value="ECO:0007669"/>
    <property type="project" value="UniProtKB-SubCell"/>
</dbReference>
<keyword evidence="2" id="KW-0964">Secreted</keyword>
<evidence type="ECO:0000256" key="2">
    <source>
        <dbReference type="ARBA" id="ARBA00022525"/>
    </source>
</evidence>
<keyword evidence="5" id="KW-1185">Reference proteome</keyword>
<comment type="caution">
    <text evidence="4">The sequence shown here is derived from an EMBL/GenBank/DDBJ whole genome shotgun (WGS) entry which is preliminary data.</text>
</comment>
<dbReference type="InterPro" id="IPR018511">
    <property type="entry name" value="Hemolysin-typ_Ca-bd_CS"/>
</dbReference>
<gene>
    <name evidence="4" type="ORF">F0M18_13945</name>
</gene>
<evidence type="ECO:0000313" key="4">
    <source>
        <dbReference type="EMBL" id="KAA1189459.1"/>
    </source>
</evidence>
<sequence>MPGYGPIWGINRLFGQQNAIAQFLASAGLDENGVLSKPVKFAGHSLGGFLATAAAYRYHESAGHSYTFNGLGIRADEFISQELINGISLAGKIDNYYADFVGEHLGVQPGARHEIFIESSWAYPDHSIVRLVDSLSVYRILAEIDPSLDSPEGMAKIEQMLSAASHEMDYSLEIALAQIGTALGGDLALPAIQADSQLFYDALVDRGLQHELQSIDPARAADLAAIDDEVGRGYRYALANLTPFVMTSGLEATAAAGPAYDLLDGQGNALYSEAYLHDRAQMLSSLLQRNVDDAYAPERVVGQQIYFHDESFGPLFAGATSEEQAGVSSRSLNGVSNILFGDDTDNLLLGGDLADRVHGGGGADELRGSESNDYLDGGAGDDIITGGAGDDRLIGGAGRDVFQWNTGDGHDLVGDFDDARDSIVVNGTDLASLSFTRSVGDSDFFIDPERSDIRVHYDGSFLTVHFDDGVAAGSVTLTQFQDEAVDNFGITLNEAVATPPVTQVEVAKLGPGTGETDASAYWRQSDAQGGIDWATVALRFDADQVANYSGGNQPYGLLSPRFEGGPVDDHLTGDQGSNQLLGMAGSDLIEGGDGSDYLAGFAGSDILSGGAGNDLLFGNSRYGLQDALQSGSFEDAFYLSQLSASGADSDTLDGGAGDDMLSGSEASDILSGGAGSDYLLGGSGVDQLEGGDGADVLYGDSALGIRYDEAADGSLQGSLQIAFATGADGHFDDVLYGGAGDDTLWGESGNDTLHGGHGDDQLIGDRYHDATYFDAELPAYAGTASALSEAEHGDDRLYGNDGADRLLGLGGDDTLDGGAGQDLLLGGPGNDRYMSAPGGGLDVIEDDQGEHLLVFAGATARDLQITFQDDRVYVTAQASGDGFQLARQQWSQTRLALEDPANVIERSQVDTQYLNANGSLLLSIAGSDAYTEAERDQHFTVDDAATESPVVVTGAAVDEVEVRNREGAAGALVSFPGWAANPLVEVSPLLLLNDWDFLDASDDMVIRLVGFADAEGTGGDNVIHGSAGADELLGMGGDDLLFGEAGNDELDGGIGADTLLGGDGDDILYGGIGHDIDVLEGGAGDDVLDGAYGNDVYRFARGDGRDVIADAQGAHHIAFDASVNPEEIVLHREGASDDRFRIEYANGDWIRSAGAVASDRIAEITVDGAPVSLLQRSDLANGVFYGTHLNDVFETGPGDDLIHLDARGSDVIRVGASDGLDVVILDEGYYPEFIGEVRLDDVDSLEVSFSGIDAQLTYDGGELSLQAEKHFSEAARDNALQRVTLRSGADSTWTPTITASGPGWLHGSFGSDHLIGSDDFDVVTPGYGNDLIETGAGNDSIFLNDVYFRGDGEGIGSKTVLAGAGDDYIETPLYQGLKLVYVLGDGSDHVLYDWSYGERHPYQFSLGANGDSPQFTPHGQDSLEFGPGITLDDLVFARNGNKLHLALMDEPGDIRFDNFLNVYDPADVTERSGLLDPFAGEDGPGYQLSNEDIATLFPRTPIAELVFADGSRSPLAPLLDERMQKNVDIVAGTPLADTLEFSVGGHLVLAYAGDDQISASGGRNTIYAGSGNDTIEVAGQSFVDAGAGNDWVDLHGGELLFQFGPDSGADVLSYLVDASATVQMSASVTPEALTVTRSAGEHGESVRIDIADSDASLELVTLKYNESTNGYFSDWQATSAQVEFVNGDRLAGHQLLALIEDDDVGGGDDDDWEEEGDGAVEIVGTDGKDVLVGTPGDDYFIGGPGNDKLSGEAGDDVFLVEGSSEGFDIFIGGEGWDAILGGEGDDVIGLRRLSLADSIEVIDGGDGVDAILGNQGKNRWNFSNTELFNITALDGGSGADVIKASQGDDTLVGGLGDDLLVGNGGSDTYLFYRGDGVDRIVNKDADADSHDVLSIAGYTPEQLWFSRQDKHLVVDAIGTDDQITLKNWFAGAKHELDAITAGDSRLLSQQVDVLVDAMAAFDIPTGLDAAVSPAVRDELQPTLAAVWESAA</sequence>